<dbReference type="AlphaFoldDB" id="V6LC06"/>
<dbReference type="VEuPathDB" id="GiardiaDB:SS50377_22474"/>
<dbReference type="Proteomes" id="UP000018208">
    <property type="component" value="Unassembled WGS sequence"/>
</dbReference>
<reference evidence="2" key="2">
    <citation type="submission" date="2020-12" db="EMBL/GenBank/DDBJ databases">
        <title>New Spironucleus salmonicida genome in near-complete chromosomes.</title>
        <authorList>
            <person name="Xu F."/>
            <person name="Kurt Z."/>
            <person name="Jimenez-Gonzalez A."/>
            <person name="Astvaldsson A."/>
            <person name="Andersson J.O."/>
            <person name="Svard S.G."/>
        </authorList>
    </citation>
    <scope>NUCLEOTIDE SEQUENCE</scope>
    <source>
        <strain evidence="2">ATCC 50377</strain>
    </source>
</reference>
<evidence type="ECO:0000313" key="2">
    <source>
        <dbReference type="EMBL" id="KAH0574859.1"/>
    </source>
</evidence>
<protein>
    <submittedName>
        <fullName evidence="1">Uncharacterized protein</fullName>
    </submittedName>
</protein>
<dbReference type="EMBL" id="AUWU02000003">
    <property type="protein sequence ID" value="KAH0574859.1"/>
    <property type="molecule type" value="Genomic_DNA"/>
</dbReference>
<proteinExistence type="predicted"/>
<dbReference type="EMBL" id="KI546166">
    <property type="protein sequence ID" value="EST42035.1"/>
    <property type="molecule type" value="Genomic_DNA"/>
</dbReference>
<evidence type="ECO:0000313" key="3">
    <source>
        <dbReference type="Proteomes" id="UP000018208"/>
    </source>
</evidence>
<organism evidence="1">
    <name type="scientific">Spironucleus salmonicida</name>
    <dbReference type="NCBI Taxonomy" id="348837"/>
    <lineage>
        <taxon>Eukaryota</taxon>
        <taxon>Metamonada</taxon>
        <taxon>Diplomonadida</taxon>
        <taxon>Hexamitidae</taxon>
        <taxon>Hexamitinae</taxon>
        <taxon>Spironucleus</taxon>
    </lineage>
</organism>
<accession>V6LC06</accession>
<gene>
    <name evidence="1" type="ORF">SS50377_18342</name>
    <name evidence="2" type="ORF">SS50377_22474</name>
</gene>
<evidence type="ECO:0000313" key="1">
    <source>
        <dbReference type="EMBL" id="EST42035.1"/>
    </source>
</evidence>
<keyword evidence="3" id="KW-1185">Reference proteome</keyword>
<sequence>MEQYLLEINIAINNYEQIQRQNQRNKLLQYFEAYDKGQYQEAISLAPQEIQQTLKLLAQATNQINIIEQQSSQQLLTEEIQSILDFNGISQIFTSEIIDKLNQFQNKYDLLLLLQPFLQQNYSILVSKQDLIEPFLNAFGEFQQQMRNFILNLLITQDLQNKFCYTGSNLFLINLSREYNQRLWNIDNKLMTESLTNQLTLALYQPSPDQFFHITSDRERAQLMQILFKDSTELIRSAQLEILKFIKSTYQNLKLLVNQFRDYLSKINELQRIAEILKIDYQGPEFQTQIINLISFFSISGQKPSITLIPHSLLNQIQDLVINQQVIQKQLTIELKKMKTVYYKLVAQAIDDLQTLIQKTNNNEQDFIVLGFKNIINNLLIIIKQNNKFLYNEETVDNVQYSCFTAFIEQITIILKQDTISNQIKIRVKDILITQFQVQFEINPNLLECLEANMDNYRGICQQLKMDWASVNFALKQLDKVV</sequence>
<reference evidence="1 2" key="1">
    <citation type="journal article" date="2014" name="PLoS Genet.">
        <title>The Genome of Spironucleus salmonicida Highlights a Fish Pathogen Adapted to Fluctuating Environments.</title>
        <authorList>
            <person name="Xu F."/>
            <person name="Jerlstrom-Hultqvist J."/>
            <person name="Einarsson E."/>
            <person name="Astvaldsson A."/>
            <person name="Svard S.G."/>
            <person name="Andersson J.O."/>
        </authorList>
    </citation>
    <scope>NUCLEOTIDE SEQUENCE</scope>
    <source>
        <strain evidence="2">ATCC 50377</strain>
    </source>
</reference>
<name>V6LC06_9EUKA</name>